<feature type="compositionally biased region" description="Polar residues" evidence="1">
    <location>
        <begin position="160"/>
        <end position="179"/>
    </location>
</feature>
<protein>
    <submittedName>
        <fullName evidence="5">Aste57867_23254 protein</fullName>
    </submittedName>
</protein>
<feature type="region of interest" description="Disordered" evidence="1">
    <location>
        <begin position="126"/>
        <end position="179"/>
    </location>
</feature>
<accession>A0A485LMD9</accession>
<feature type="signal peptide" evidence="3">
    <location>
        <begin position="1"/>
        <end position="23"/>
    </location>
</feature>
<feature type="transmembrane region" description="Helical" evidence="2">
    <location>
        <begin position="95"/>
        <end position="115"/>
    </location>
</feature>
<keyword evidence="2" id="KW-1133">Transmembrane helix</keyword>
<dbReference type="AlphaFoldDB" id="A0A485LMD9"/>
<dbReference type="OrthoDB" id="10309596at2759"/>
<keyword evidence="2" id="KW-0472">Membrane</keyword>
<keyword evidence="6" id="KW-1185">Reference proteome</keyword>
<dbReference type="Proteomes" id="UP000332933">
    <property type="component" value="Unassembled WGS sequence"/>
</dbReference>
<gene>
    <name evidence="5" type="primary">Aste57867_23254</name>
    <name evidence="4" type="ORF">As57867_023183</name>
    <name evidence="5" type="ORF">ASTE57867_23254</name>
</gene>
<reference evidence="4" key="2">
    <citation type="submission" date="2019-06" db="EMBL/GenBank/DDBJ databases">
        <title>Genomics analysis of Aphanomyces spp. identifies a new class of oomycete effector associated with host adaptation.</title>
        <authorList>
            <person name="Gaulin E."/>
        </authorList>
    </citation>
    <scope>NUCLEOTIDE SEQUENCE</scope>
    <source>
        <strain evidence="4">CBS 578.67</strain>
    </source>
</reference>
<dbReference type="EMBL" id="VJMH01007246">
    <property type="protein sequence ID" value="KAF0684739.1"/>
    <property type="molecule type" value="Genomic_DNA"/>
</dbReference>
<evidence type="ECO:0000313" key="6">
    <source>
        <dbReference type="Proteomes" id="UP000332933"/>
    </source>
</evidence>
<evidence type="ECO:0000313" key="5">
    <source>
        <dbReference type="EMBL" id="VFT99899.1"/>
    </source>
</evidence>
<sequence>MLRSAAARASGVLFLVCATVVYGSCDDCEATGDCTQAYRGFAAGKYCGRVGGISCCCPMSAQCANSPFDCKCRNLPYPGYPPSSQRNPNDRTGDIIVAVVFFTILLLFLVTNCVIRCQVQKNRRSDSEDTKAPFVSRSTLRHSPVHSPVHTRHSMDTRDQSSTFPAQAQPPSYGAMNQTPFNGIQTSTDMSLARLPAQAVHPTTYTVDSMLPPIPIHGSGHHSLYTTNPPHHPQQHEAASMTPTTLPPIPINGNGHPSMYSTNPPHLAQMQDATFPVYQTTASSQPYQSTSMYGGGNIPLSQSIAPQRPLAAYDMAPTFQAKTVVPKPVVGPFTNGTLQTSYSLGQTAAQASVPSAPPAPTNNY</sequence>
<feature type="chain" id="PRO_5036116572" evidence="3">
    <location>
        <begin position="24"/>
        <end position="364"/>
    </location>
</feature>
<feature type="compositionally biased region" description="Basic residues" evidence="1">
    <location>
        <begin position="139"/>
        <end position="152"/>
    </location>
</feature>
<dbReference type="EMBL" id="CAADRA010007272">
    <property type="protein sequence ID" value="VFT99899.1"/>
    <property type="molecule type" value="Genomic_DNA"/>
</dbReference>
<reference evidence="5 6" key="1">
    <citation type="submission" date="2019-03" db="EMBL/GenBank/DDBJ databases">
        <authorList>
            <person name="Gaulin E."/>
            <person name="Dumas B."/>
        </authorList>
    </citation>
    <scope>NUCLEOTIDE SEQUENCE [LARGE SCALE GENOMIC DNA]</scope>
    <source>
        <strain evidence="5">CBS 568.67</strain>
    </source>
</reference>
<proteinExistence type="predicted"/>
<keyword evidence="3" id="KW-0732">Signal</keyword>
<keyword evidence="2" id="KW-0812">Transmembrane</keyword>
<evidence type="ECO:0000256" key="2">
    <source>
        <dbReference type="SAM" id="Phobius"/>
    </source>
</evidence>
<name>A0A485LMD9_9STRA</name>
<organism evidence="5 6">
    <name type="scientific">Aphanomyces stellatus</name>
    <dbReference type="NCBI Taxonomy" id="120398"/>
    <lineage>
        <taxon>Eukaryota</taxon>
        <taxon>Sar</taxon>
        <taxon>Stramenopiles</taxon>
        <taxon>Oomycota</taxon>
        <taxon>Saprolegniomycetes</taxon>
        <taxon>Saprolegniales</taxon>
        <taxon>Verrucalvaceae</taxon>
        <taxon>Aphanomyces</taxon>
    </lineage>
</organism>
<evidence type="ECO:0000256" key="1">
    <source>
        <dbReference type="SAM" id="MobiDB-lite"/>
    </source>
</evidence>
<evidence type="ECO:0000256" key="3">
    <source>
        <dbReference type="SAM" id="SignalP"/>
    </source>
</evidence>
<evidence type="ECO:0000313" key="4">
    <source>
        <dbReference type="EMBL" id="KAF0684739.1"/>
    </source>
</evidence>